<dbReference type="SMART" id="SM00674">
    <property type="entry name" value="CENPB"/>
    <property type="match status" value="1"/>
</dbReference>
<dbReference type="Proteomes" id="UP001196413">
    <property type="component" value="Unassembled WGS sequence"/>
</dbReference>
<comment type="subcellular location">
    <subcellularLocation>
        <location evidence="1">Nucleus</location>
    </subcellularLocation>
</comment>
<organism evidence="4 5">
    <name type="scientific">Parelaphostrongylus tenuis</name>
    <name type="common">Meningeal worm</name>
    <dbReference type="NCBI Taxonomy" id="148309"/>
    <lineage>
        <taxon>Eukaryota</taxon>
        <taxon>Metazoa</taxon>
        <taxon>Ecdysozoa</taxon>
        <taxon>Nematoda</taxon>
        <taxon>Chromadorea</taxon>
        <taxon>Rhabditida</taxon>
        <taxon>Rhabditina</taxon>
        <taxon>Rhabditomorpha</taxon>
        <taxon>Strongyloidea</taxon>
        <taxon>Metastrongylidae</taxon>
        <taxon>Parelaphostrongylus</taxon>
    </lineage>
</organism>
<sequence length="237" mass="27833">MVIDFYEKNGQNKYRTCKKFQITKSMLNGWLSKIDMIRESRPGSLKSGRSGRRPQFPEIEQRLFSLYCQRVKTNGKVGNQWLIETAKELIGDTNATFQVSQRWLYNFKRRFHINSQDENDSSAEFRLELFTPTDDNSRSYFDGKPSIDSAKSEGEICKVVDGIVNQPRQLPIHAFYEMFPKIRKSELQVKPGRRAQKKQPSKVEQMLYERLTEKHKKGEPIWNRWLQGQAQDLTTQS</sequence>
<evidence type="ECO:0000256" key="1">
    <source>
        <dbReference type="ARBA" id="ARBA00004123"/>
    </source>
</evidence>
<dbReference type="Gene3D" id="1.10.10.60">
    <property type="entry name" value="Homeodomain-like"/>
    <property type="match status" value="1"/>
</dbReference>
<reference evidence="4" key="1">
    <citation type="submission" date="2021-06" db="EMBL/GenBank/DDBJ databases">
        <title>Parelaphostrongylus tenuis whole genome reference sequence.</title>
        <authorList>
            <person name="Garwood T.J."/>
            <person name="Larsen P.A."/>
            <person name="Fountain-Jones N.M."/>
            <person name="Garbe J.R."/>
            <person name="Macchietto M.G."/>
            <person name="Kania S.A."/>
            <person name="Gerhold R.W."/>
            <person name="Richards J.E."/>
            <person name="Wolf T.M."/>
        </authorList>
    </citation>
    <scope>NUCLEOTIDE SEQUENCE</scope>
    <source>
        <strain evidence="4">MNPRO001-30</strain>
        <tissue evidence="4">Meninges</tissue>
    </source>
</reference>
<dbReference type="EMBL" id="JAHQIW010004255">
    <property type="protein sequence ID" value="KAJ1361699.1"/>
    <property type="molecule type" value="Genomic_DNA"/>
</dbReference>
<keyword evidence="5" id="KW-1185">Reference proteome</keyword>
<comment type="caution">
    <text evidence="4">The sequence shown here is derived from an EMBL/GenBank/DDBJ whole genome shotgun (WGS) entry which is preliminary data.</text>
</comment>
<dbReference type="PROSITE" id="PS51253">
    <property type="entry name" value="HTH_CENPB"/>
    <property type="match status" value="1"/>
</dbReference>
<dbReference type="GO" id="GO:0005634">
    <property type="term" value="C:nucleus"/>
    <property type="evidence" value="ECO:0007669"/>
    <property type="project" value="UniProtKB-SubCell"/>
</dbReference>
<dbReference type="InterPro" id="IPR009057">
    <property type="entry name" value="Homeodomain-like_sf"/>
</dbReference>
<dbReference type="SUPFAM" id="SSF46689">
    <property type="entry name" value="Homeodomain-like"/>
    <property type="match status" value="1"/>
</dbReference>
<keyword evidence="2" id="KW-0238">DNA-binding</keyword>
<protein>
    <recommendedName>
        <fullName evidence="3">HTH CENPB-type domain-containing protein</fullName>
    </recommendedName>
</protein>
<evidence type="ECO:0000313" key="5">
    <source>
        <dbReference type="Proteomes" id="UP001196413"/>
    </source>
</evidence>
<evidence type="ECO:0000256" key="2">
    <source>
        <dbReference type="ARBA" id="ARBA00023125"/>
    </source>
</evidence>
<name>A0AAD5N7D9_PARTN</name>
<evidence type="ECO:0000259" key="3">
    <source>
        <dbReference type="PROSITE" id="PS51253"/>
    </source>
</evidence>
<gene>
    <name evidence="4" type="ORF">KIN20_021024</name>
</gene>
<accession>A0AAD5N7D9</accession>
<dbReference type="GO" id="GO:0003677">
    <property type="term" value="F:DNA binding"/>
    <property type="evidence" value="ECO:0007669"/>
    <property type="project" value="UniProtKB-KW"/>
</dbReference>
<proteinExistence type="predicted"/>
<evidence type="ECO:0000313" key="4">
    <source>
        <dbReference type="EMBL" id="KAJ1361699.1"/>
    </source>
</evidence>
<dbReference type="InterPro" id="IPR006600">
    <property type="entry name" value="HTH_CenpB_DNA-bd_dom"/>
</dbReference>
<dbReference type="AlphaFoldDB" id="A0AAD5N7D9"/>
<feature type="domain" description="HTH CENPB-type" evidence="3">
    <location>
        <begin position="47"/>
        <end position="117"/>
    </location>
</feature>
<dbReference type="Pfam" id="PF03221">
    <property type="entry name" value="HTH_Tnp_Tc5"/>
    <property type="match status" value="1"/>
</dbReference>